<feature type="domain" description="RNA polymerase sigma-70 region 2" evidence="6">
    <location>
        <begin position="25"/>
        <end position="91"/>
    </location>
</feature>
<evidence type="ECO:0000259" key="6">
    <source>
        <dbReference type="Pfam" id="PF04542"/>
    </source>
</evidence>
<keyword evidence="9" id="KW-1185">Reference proteome</keyword>
<evidence type="ECO:0000256" key="3">
    <source>
        <dbReference type="ARBA" id="ARBA00023125"/>
    </source>
</evidence>
<protein>
    <recommendedName>
        <fullName evidence="5">RNA polymerase sigma factor</fullName>
    </recommendedName>
</protein>
<keyword evidence="4 5" id="KW-0804">Transcription</keyword>
<dbReference type="RefSeq" id="WP_218103183.1">
    <property type="nucleotide sequence ID" value="NZ_CAJVCE010000043.1"/>
</dbReference>
<organism evidence="8 9">
    <name type="scientific">Paenibacillus allorhizosphaerae</name>
    <dbReference type="NCBI Taxonomy" id="2849866"/>
    <lineage>
        <taxon>Bacteria</taxon>
        <taxon>Bacillati</taxon>
        <taxon>Bacillota</taxon>
        <taxon>Bacilli</taxon>
        <taxon>Bacillales</taxon>
        <taxon>Paenibacillaceae</taxon>
        <taxon>Paenibacillus</taxon>
    </lineage>
</organism>
<dbReference type="Pfam" id="PF04542">
    <property type="entry name" value="Sigma70_r2"/>
    <property type="match status" value="1"/>
</dbReference>
<dbReference type="NCBIfam" id="TIGR02937">
    <property type="entry name" value="sigma70-ECF"/>
    <property type="match status" value="1"/>
</dbReference>
<evidence type="ECO:0000259" key="7">
    <source>
        <dbReference type="Pfam" id="PF08281"/>
    </source>
</evidence>
<evidence type="ECO:0000256" key="4">
    <source>
        <dbReference type="ARBA" id="ARBA00023163"/>
    </source>
</evidence>
<dbReference type="PROSITE" id="PS01063">
    <property type="entry name" value="SIGMA70_ECF"/>
    <property type="match status" value="1"/>
</dbReference>
<comment type="caution">
    <text evidence="8">The sequence shown here is derived from an EMBL/GenBank/DDBJ whole genome shotgun (WGS) entry which is preliminary data.</text>
</comment>
<evidence type="ECO:0000256" key="5">
    <source>
        <dbReference type="RuleBase" id="RU000716"/>
    </source>
</evidence>
<proteinExistence type="inferred from homology"/>
<feature type="domain" description="RNA polymerase sigma factor 70 region 4 type 2" evidence="7">
    <location>
        <begin position="144"/>
        <end position="193"/>
    </location>
</feature>
<evidence type="ECO:0000313" key="9">
    <source>
        <dbReference type="Proteomes" id="UP000730618"/>
    </source>
</evidence>
<dbReference type="InterPro" id="IPR000838">
    <property type="entry name" value="RNA_pol_sigma70_ECF_CS"/>
</dbReference>
<dbReference type="Pfam" id="PF08281">
    <property type="entry name" value="Sigma70_r4_2"/>
    <property type="match status" value="1"/>
</dbReference>
<gene>
    <name evidence="8" type="ORF">PAECIP111802_07057</name>
</gene>
<comment type="similarity">
    <text evidence="5">Belongs to the sigma-70 factor family. ECF subfamily.</text>
</comment>
<keyword evidence="1 5" id="KW-0805">Transcription regulation</keyword>
<keyword evidence="2 5" id="KW-0731">Sigma factor</keyword>
<dbReference type="InterPro" id="IPR014284">
    <property type="entry name" value="RNA_pol_sigma-70_dom"/>
</dbReference>
<evidence type="ECO:0000313" key="8">
    <source>
        <dbReference type="EMBL" id="CAG7658497.1"/>
    </source>
</evidence>
<sequence>MDNDNIVSSLVKQARSGSREAFDELVLLHRRRVMGIARAIVSDSSTAEDIVQETFLQTFMHLRSLNDPEKFVPWLDRIVRNQSFMRLRKEKNRRRFVALHGKPNGTHEDEGDWIAHDSDYTRGLTYDLDPAELHERQELLRQTASLLSVLTNRERIVFTEHIFGHKSAAEISENMRIKPSNVYNLLSRAKTKLKQETLQQELEPYLSERRAAGKPVSILLPGQPLRWDRGCYHSFLSITCEMLHLIPNGRTYSLTDISGLTGHAFRLCISPDLGPSGFTGFDWPSMVKSSWRNLGFTVKTEGRPGSVVPDVETAANAIRLVQQSLEHGYPSMGWNLSAAEFGMIYGYDDDVRQLTVADISGPNRRLAYAELCTLNGSPELFAAVVTGPDPDMRAPDGKLLLGKAVVQSLSAAVAHMRGEEKETRGYVSGLRAYDAWIEAFRTGAFINKLDHAMNVLLVLEARHHAARFLDKLQADFISKFGKSGASEWLQPLQAAQAYYERSEHCWHALARRFSYPDCGNPFDPGEAAAAIRLLEQAKDAEMHAAAALEGWVQRFSEGIIGLEYERAPKFFT</sequence>
<dbReference type="PANTHER" id="PTHR43133">
    <property type="entry name" value="RNA POLYMERASE ECF-TYPE SIGMA FACTO"/>
    <property type="match status" value="1"/>
</dbReference>
<dbReference type="EMBL" id="CAJVCE010000043">
    <property type="protein sequence ID" value="CAG7658497.1"/>
    <property type="molecule type" value="Genomic_DNA"/>
</dbReference>
<keyword evidence="3 5" id="KW-0238">DNA-binding</keyword>
<evidence type="ECO:0000256" key="2">
    <source>
        <dbReference type="ARBA" id="ARBA00023082"/>
    </source>
</evidence>
<accession>A0ABN7U048</accession>
<dbReference type="PANTHER" id="PTHR43133:SF51">
    <property type="entry name" value="RNA POLYMERASE SIGMA FACTOR"/>
    <property type="match status" value="1"/>
</dbReference>
<dbReference type="InterPro" id="IPR013249">
    <property type="entry name" value="RNA_pol_sigma70_r4_t2"/>
</dbReference>
<name>A0ABN7U048_9BACL</name>
<evidence type="ECO:0000256" key="1">
    <source>
        <dbReference type="ARBA" id="ARBA00023015"/>
    </source>
</evidence>
<dbReference type="Proteomes" id="UP000730618">
    <property type="component" value="Unassembled WGS sequence"/>
</dbReference>
<dbReference type="InterPro" id="IPR039425">
    <property type="entry name" value="RNA_pol_sigma-70-like"/>
</dbReference>
<dbReference type="InterPro" id="IPR007627">
    <property type="entry name" value="RNA_pol_sigma70_r2"/>
</dbReference>
<reference evidence="8 9" key="1">
    <citation type="submission" date="2021-06" db="EMBL/GenBank/DDBJ databases">
        <authorList>
            <person name="Criscuolo A."/>
        </authorList>
    </citation>
    <scope>NUCLEOTIDE SEQUENCE [LARGE SCALE GENOMIC DNA]</scope>
    <source>
        <strain evidence="9">CIP 111802</strain>
    </source>
</reference>